<dbReference type="AlphaFoldDB" id="A0A844GT80"/>
<comment type="caution">
    <text evidence="2">The sequence shown here is derived from an EMBL/GenBank/DDBJ whole genome shotgun (WGS) entry which is preliminary data.</text>
</comment>
<organism evidence="2 3">
    <name type="scientific">Cyanobacterium aponinum 0216</name>
    <dbReference type="NCBI Taxonomy" id="2676140"/>
    <lineage>
        <taxon>Bacteria</taxon>
        <taxon>Bacillati</taxon>
        <taxon>Cyanobacteriota</taxon>
        <taxon>Cyanophyceae</taxon>
        <taxon>Oscillatoriophycideae</taxon>
        <taxon>Chroococcales</taxon>
        <taxon>Geminocystaceae</taxon>
        <taxon>Cyanobacterium</taxon>
    </lineage>
</organism>
<evidence type="ECO:0000256" key="1">
    <source>
        <dbReference type="SAM" id="SignalP"/>
    </source>
</evidence>
<reference evidence="2 3" key="1">
    <citation type="submission" date="2019-11" db="EMBL/GenBank/DDBJ databases">
        <title>Isolation of a new High Light Tolerant Cyanobacteria.</title>
        <authorList>
            <person name="Dobson Z."/>
            <person name="Vaughn N."/>
            <person name="Vaughn M."/>
            <person name="Fromme P."/>
            <person name="Mazor Y."/>
        </authorList>
    </citation>
    <scope>NUCLEOTIDE SEQUENCE [LARGE SCALE GENOMIC DNA]</scope>
    <source>
        <strain evidence="2 3">0216</strain>
    </source>
</reference>
<evidence type="ECO:0000313" key="2">
    <source>
        <dbReference type="EMBL" id="MTF37998.1"/>
    </source>
</evidence>
<accession>A0A844GT80</accession>
<name>A0A844GT80_9CHRO</name>
<gene>
    <name evidence="2" type="ORF">GGC33_03550</name>
</gene>
<protein>
    <submittedName>
        <fullName evidence="2">Uncharacterized protein</fullName>
    </submittedName>
</protein>
<keyword evidence="1" id="KW-0732">Signal</keyword>
<dbReference type="EMBL" id="WMIA01000003">
    <property type="protein sequence ID" value="MTF37998.1"/>
    <property type="molecule type" value="Genomic_DNA"/>
</dbReference>
<evidence type="ECO:0000313" key="3">
    <source>
        <dbReference type="Proteomes" id="UP000437131"/>
    </source>
</evidence>
<feature type="chain" id="PRO_5032670609" evidence="1">
    <location>
        <begin position="24"/>
        <end position="130"/>
    </location>
</feature>
<dbReference type="RefSeq" id="WP_155082885.1">
    <property type="nucleotide sequence ID" value="NZ_WMIA01000003.1"/>
</dbReference>
<sequence>MKKTLLALGVAGLGSLLAAPAFAQTYASGSVTAVLMNGASMSVGAEIGAPKTSAFPGPVTVTPGHTGDLDANTYLVNNLEVDPGALAPDPGLAAGNTSFTAAAAAVLTGATGLDAQVSIIRAGAGADGLE</sequence>
<feature type="signal peptide" evidence="1">
    <location>
        <begin position="1"/>
        <end position="23"/>
    </location>
</feature>
<dbReference type="Proteomes" id="UP000437131">
    <property type="component" value="Unassembled WGS sequence"/>
</dbReference>
<proteinExistence type="predicted"/>